<accession>A0A2K3UXF7</accession>
<evidence type="ECO:0000259" key="2">
    <source>
        <dbReference type="PROSITE" id="PS51084"/>
    </source>
</evidence>
<feature type="domain" description="HIT" evidence="2">
    <location>
        <begin position="1"/>
        <end position="96"/>
    </location>
</feature>
<dbReference type="InterPro" id="IPR036265">
    <property type="entry name" value="HIT-like_sf"/>
</dbReference>
<protein>
    <recommendedName>
        <fullName evidence="2">HIT domain-containing protein</fullName>
    </recommendedName>
</protein>
<feature type="short sequence motif" description="Histidine triad motif" evidence="1">
    <location>
        <begin position="81"/>
        <end position="85"/>
    </location>
</feature>
<dbReference type="PROSITE" id="PS51084">
    <property type="entry name" value="HIT_2"/>
    <property type="match status" value="1"/>
</dbReference>
<organism evidence="3 4">
    <name type="scientific">Deinococcus koreensis</name>
    <dbReference type="NCBI Taxonomy" id="2054903"/>
    <lineage>
        <taxon>Bacteria</taxon>
        <taxon>Thermotogati</taxon>
        <taxon>Deinococcota</taxon>
        <taxon>Deinococci</taxon>
        <taxon>Deinococcales</taxon>
        <taxon>Deinococcaceae</taxon>
        <taxon>Deinococcus</taxon>
    </lineage>
</organism>
<name>A0A2K3UXF7_9DEIO</name>
<evidence type="ECO:0000313" key="3">
    <source>
        <dbReference type="EMBL" id="PNY81217.1"/>
    </source>
</evidence>
<dbReference type="AlphaFoldDB" id="A0A2K3UXF7"/>
<dbReference type="Proteomes" id="UP000236379">
    <property type="component" value="Unassembled WGS sequence"/>
</dbReference>
<dbReference type="SUPFAM" id="SSF54197">
    <property type="entry name" value="HIT-like"/>
    <property type="match status" value="1"/>
</dbReference>
<evidence type="ECO:0000256" key="1">
    <source>
        <dbReference type="PROSITE-ProRule" id="PRU00464"/>
    </source>
</evidence>
<dbReference type="EMBL" id="PPPD01000001">
    <property type="protein sequence ID" value="PNY81217.1"/>
    <property type="molecule type" value="Genomic_DNA"/>
</dbReference>
<reference evidence="3 4" key="1">
    <citation type="submission" date="2018-01" db="EMBL/GenBank/DDBJ databases">
        <title>Deinococcus koreensis sp. nov., a radiation-resistant bacterium isolated from river water.</title>
        <authorList>
            <person name="Choi A."/>
        </authorList>
    </citation>
    <scope>NUCLEOTIDE SEQUENCE [LARGE SCALE GENOMIC DNA]</scope>
    <source>
        <strain evidence="3 4">SJW1-2</strain>
    </source>
</reference>
<dbReference type="GO" id="GO:0003824">
    <property type="term" value="F:catalytic activity"/>
    <property type="evidence" value="ECO:0007669"/>
    <property type="project" value="InterPro"/>
</dbReference>
<proteinExistence type="predicted"/>
<sequence>MLHPSQCSPGSVLLVARRHVPRMADLTDDEAHDFQAVLRVLEPGLERAYGAPLVNLAYQRNWAYRARNPDPPLENGRPNPHVHWHVTPRYPSPLEVAGMTFRDPTFGEPFEWRDVPVPPGVRRAILERLREVLGVHTVSQ</sequence>
<gene>
    <name evidence="3" type="ORF">CVO96_07325</name>
</gene>
<evidence type="ECO:0000313" key="4">
    <source>
        <dbReference type="Proteomes" id="UP000236379"/>
    </source>
</evidence>
<dbReference type="Gene3D" id="3.30.428.10">
    <property type="entry name" value="HIT-like"/>
    <property type="match status" value="1"/>
</dbReference>
<keyword evidence="4" id="KW-1185">Reference proteome</keyword>
<dbReference type="Pfam" id="PF01230">
    <property type="entry name" value="HIT"/>
    <property type="match status" value="1"/>
</dbReference>
<comment type="caution">
    <text evidence="3">The sequence shown here is derived from an EMBL/GenBank/DDBJ whole genome shotgun (WGS) entry which is preliminary data.</text>
</comment>
<dbReference type="InterPro" id="IPR011146">
    <property type="entry name" value="HIT-like"/>
</dbReference>